<sequence>MEEEAPAREVEEKETRAADEDRDTAGKKEKKRKHKHHKEHKEHRESKHRRRKSEGTDGEAGGVSDGDAAASDTPKGDAAAADRDSREDDRDRDRDRPKESRSRDSRDDRNGHRDDRGRRSPPRRSPPYRRSPPPYGRRSPPPYRRSPPPNRYADDRRFDDRRRDDRRYSDRRVYDDRRRYDDRGDRGRGRGGYRRISPSVSRSPPRKKKTTPAPAVDDGKPKRFWDGFQWVDADIKTVASQSGPLGQATRKDRRLYVGNLPIGSGLTEKQLSEFIGSSMKQRAMIPPDAADPVLSVWMSPEGTYAFVEFHSVDYANLALGLNGIMLLTTTLRVSRPNNYQPSVGAATTGLEGLGEIALLTSGASSISSAAPLGGTGPTAGNLNPQAILGALGACTGAIPAASAPAPLSSTVLRCSNMLTREELEDTEEREALKEDVTEECNKYGTVEAIKIPVKGNELCNLYVKWSTLSGAEAALKALAGRKFDGRVVGVSSVPEAQFDALIDGV</sequence>
<feature type="compositionally biased region" description="Pro residues" evidence="5">
    <location>
        <begin position="123"/>
        <end position="150"/>
    </location>
</feature>
<dbReference type="PROSITE" id="PS50102">
    <property type="entry name" value="RRM"/>
    <property type="match status" value="1"/>
</dbReference>
<dbReference type="SUPFAM" id="SSF54928">
    <property type="entry name" value="RNA-binding domain, RBD"/>
    <property type="match status" value="1"/>
</dbReference>
<evidence type="ECO:0000256" key="5">
    <source>
        <dbReference type="SAM" id="MobiDB-lite"/>
    </source>
</evidence>
<accession>A0AB34K9T2</accession>
<dbReference type="GO" id="GO:0003723">
    <property type="term" value="F:RNA binding"/>
    <property type="evidence" value="ECO:0007669"/>
    <property type="project" value="UniProtKB-UniRule"/>
</dbReference>
<feature type="compositionally biased region" description="Basic and acidic residues" evidence="5">
    <location>
        <begin position="152"/>
        <end position="188"/>
    </location>
</feature>
<comment type="caution">
    <text evidence="7">The sequence shown here is derived from an EMBL/GenBank/DDBJ whole genome shotgun (WGS) entry which is preliminary data.</text>
</comment>
<keyword evidence="8" id="KW-1185">Reference proteome</keyword>
<feature type="compositionally biased region" description="Low complexity" evidence="5">
    <location>
        <begin position="194"/>
        <end position="203"/>
    </location>
</feature>
<feature type="compositionally biased region" description="Basic residues" evidence="5">
    <location>
        <begin position="28"/>
        <end position="52"/>
    </location>
</feature>
<keyword evidence="3" id="KW-0508">mRNA splicing</keyword>
<reference evidence="7 8" key="1">
    <citation type="journal article" date="2024" name="Science">
        <title>Giant polyketide synthase enzymes in the biosynthesis of giant marine polyether toxins.</title>
        <authorList>
            <person name="Fallon T.R."/>
            <person name="Shende V.V."/>
            <person name="Wierzbicki I.H."/>
            <person name="Pendleton A.L."/>
            <person name="Watervoot N.F."/>
            <person name="Auber R.P."/>
            <person name="Gonzalez D.J."/>
            <person name="Wisecaver J.H."/>
            <person name="Moore B.S."/>
        </authorList>
    </citation>
    <scope>NUCLEOTIDE SEQUENCE [LARGE SCALE GENOMIC DNA]</scope>
    <source>
        <strain evidence="7 8">12B1</strain>
    </source>
</reference>
<dbReference type="GO" id="GO:0006397">
    <property type="term" value="P:mRNA processing"/>
    <property type="evidence" value="ECO:0007669"/>
    <property type="project" value="UniProtKB-KW"/>
</dbReference>
<dbReference type="SMART" id="SM00360">
    <property type="entry name" value="RRM"/>
    <property type="match status" value="2"/>
</dbReference>
<evidence type="ECO:0000313" key="8">
    <source>
        <dbReference type="Proteomes" id="UP001515480"/>
    </source>
</evidence>
<evidence type="ECO:0000256" key="1">
    <source>
        <dbReference type="ARBA" id="ARBA00022664"/>
    </source>
</evidence>
<feature type="compositionally biased region" description="Basic and acidic residues" evidence="5">
    <location>
        <begin position="1"/>
        <end position="27"/>
    </location>
</feature>
<evidence type="ECO:0000313" key="7">
    <source>
        <dbReference type="EMBL" id="KAL1529751.1"/>
    </source>
</evidence>
<dbReference type="GO" id="GO:0008380">
    <property type="term" value="P:RNA splicing"/>
    <property type="evidence" value="ECO:0007669"/>
    <property type="project" value="UniProtKB-KW"/>
</dbReference>
<dbReference type="InterPro" id="IPR012677">
    <property type="entry name" value="Nucleotide-bd_a/b_plait_sf"/>
</dbReference>
<evidence type="ECO:0000256" key="3">
    <source>
        <dbReference type="ARBA" id="ARBA00023187"/>
    </source>
</evidence>
<dbReference type="AlphaFoldDB" id="A0AB34K9T2"/>
<dbReference type="Pfam" id="PF00076">
    <property type="entry name" value="RRM_1"/>
    <property type="match status" value="1"/>
</dbReference>
<organism evidence="7 8">
    <name type="scientific">Prymnesium parvum</name>
    <name type="common">Toxic golden alga</name>
    <dbReference type="NCBI Taxonomy" id="97485"/>
    <lineage>
        <taxon>Eukaryota</taxon>
        <taxon>Haptista</taxon>
        <taxon>Haptophyta</taxon>
        <taxon>Prymnesiophyceae</taxon>
        <taxon>Prymnesiales</taxon>
        <taxon>Prymnesiaceae</taxon>
        <taxon>Prymnesium</taxon>
    </lineage>
</organism>
<gene>
    <name evidence="7" type="ORF">AB1Y20_000687</name>
</gene>
<dbReference type="InterPro" id="IPR000504">
    <property type="entry name" value="RRM_dom"/>
</dbReference>
<dbReference type="InterPro" id="IPR035979">
    <property type="entry name" value="RBD_domain_sf"/>
</dbReference>
<feature type="compositionally biased region" description="Basic and acidic residues" evidence="5">
    <location>
        <begin position="80"/>
        <end position="118"/>
    </location>
</feature>
<feature type="domain" description="RRM" evidence="6">
    <location>
        <begin position="253"/>
        <end position="338"/>
    </location>
</feature>
<evidence type="ECO:0000256" key="4">
    <source>
        <dbReference type="PROSITE-ProRule" id="PRU00176"/>
    </source>
</evidence>
<name>A0AB34K9T2_PRYPA</name>
<dbReference type="Proteomes" id="UP001515480">
    <property type="component" value="Unassembled WGS sequence"/>
</dbReference>
<dbReference type="PANTHER" id="PTHR23139">
    <property type="entry name" value="RNA-BINDING PROTEIN"/>
    <property type="match status" value="1"/>
</dbReference>
<dbReference type="CDD" id="cd12232">
    <property type="entry name" value="RRM3_U2AF65"/>
    <property type="match status" value="1"/>
</dbReference>
<evidence type="ECO:0000256" key="2">
    <source>
        <dbReference type="ARBA" id="ARBA00022884"/>
    </source>
</evidence>
<dbReference type="EMBL" id="JBGBPQ010000001">
    <property type="protein sequence ID" value="KAL1529751.1"/>
    <property type="molecule type" value="Genomic_DNA"/>
</dbReference>
<proteinExistence type="predicted"/>
<feature type="region of interest" description="Disordered" evidence="5">
    <location>
        <begin position="1"/>
        <end position="221"/>
    </location>
</feature>
<keyword evidence="1" id="KW-0507">mRNA processing</keyword>
<protein>
    <recommendedName>
        <fullName evidence="6">RRM domain-containing protein</fullName>
    </recommendedName>
</protein>
<evidence type="ECO:0000259" key="6">
    <source>
        <dbReference type="PROSITE" id="PS50102"/>
    </source>
</evidence>
<dbReference type="Gene3D" id="3.30.70.330">
    <property type="match status" value="2"/>
</dbReference>
<keyword evidence="2 4" id="KW-0694">RNA-binding</keyword>